<dbReference type="Pfam" id="PF00667">
    <property type="entry name" value="FAD_binding_1"/>
    <property type="match status" value="1"/>
</dbReference>
<dbReference type="InterPro" id="IPR017972">
    <property type="entry name" value="Cyt_P450_CS"/>
</dbReference>
<evidence type="ECO:0000256" key="9">
    <source>
        <dbReference type="ARBA" id="ARBA00022857"/>
    </source>
</evidence>
<comment type="similarity">
    <text evidence="2 15">In the N-terminal section; belongs to the cytochrome P450 family.</text>
</comment>
<evidence type="ECO:0000256" key="10">
    <source>
        <dbReference type="ARBA" id="ARBA00022982"/>
    </source>
</evidence>
<dbReference type="EC" id="1.6.2.4" evidence="15"/>
<evidence type="ECO:0000256" key="8">
    <source>
        <dbReference type="ARBA" id="ARBA00022827"/>
    </source>
</evidence>
<dbReference type="CDD" id="cd11068">
    <property type="entry name" value="CYP120A1"/>
    <property type="match status" value="1"/>
</dbReference>
<keyword evidence="5 15" id="KW-0285">Flavoprotein</keyword>
<evidence type="ECO:0000256" key="5">
    <source>
        <dbReference type="ARBA" id="ARBA00022630"/>
    </source>
</evidence>
<keyword evidence="12 15" id="KW-0408">Iron</keyword>
<accession>A0ABR0SX34</accession>
<dbReference type="Pfam" id="PF00258">
    <property type="entry name" value="Flavodoxin_1"/>
    <property type="match status" value="1"/>
</dbReference>
<keyword evidence="3 15" id="KW-0813">Transport</keyword>
<protein>
    <recommendedName>
        <fullName evidence="15">Bifunctional cytochrome P450/NADPH--P450 reductase</fullName>
    </recommendedName>
    <domain>
        <recommendedName>
            <fullName evidence="15">Cytochrome P450</fullName>
            <ecNumber evidence="15">1.14.14.1</ecNumber>
        </recommendedName>
    </domain>
    <domain>
        <recommendedName>
            <fullName evidence="15">NADPH--cytochrome P450 reductase</fullName>
            <ecNumber evidence="15">1.6.2.4</ecNumber>
        </recommendedName>
    </domain>
</protein>
<comment type="caution">
    <text evidence="19">The sequence shown here is derived from an EMBL/GenBank/DDBJ whole genome shotgun (WGS) entry which is preliminary data.</text>
</comment>
<keyword evidence="6 15" id="KW-0288">FMN</keyword>
<dbReference type="InterPro" id="IPR029039">
    <property type="entry name" value="Flavoprotein-like_sf"/>
</dbReference>
<evidence type="ECO:0000256" key="11">
    <source>
        <dbReference type="ARBA" id="ARBA00023002"/>
    </source>
</evidence>
<dbReference type="PROSITE" id="PS51384">
    <property type="entry name" value="FAD_FR"/>
    <property type="match status" value="1"/>
</dbReference>
<proteinExistence type="inferred from homology"/>
<reference evidence="19 20" key="1">
    <citation type="submission" date="2024-01" db="EMBL/GenBank/DDBJ databases">
        <title>Complete genome of Cladobotryum mycophilum ATHUM6906.</title>
        <authorList>
            <person name="Christinaki A.C."/>
            <person name="Myridakis A.I."/>
            <person name="Kouvelis V.N."/>
        </authorList>
    </citation>
    <scope>NUCLEOTIDE SEQUENCE [LARGE SCALE GENOMIC DNA]</scope>
    <source>
        <strain evidence="19 20">ATHUM6906</strain>
    </source>
</reference>
<dbReference type="InterPro" id="IPR023173">
    <property type="entry name" value="NADPH_Cyt_P450_Rdtase_alpha"/>
</dbReference>
<feature type="compositionally biased region" description="Low complexity" evidence="16">
    <location>
        <begin position="460"/>
        <end position="471"/>
    </location>
</feature>
<feature type="domain" description="Flavodoxin-like" evidence="17">
    <location>
        <begin position="483"/>
        <end position="624"/>
    </location>
</feature>
<evidence type="ECO:0000256" key="14">
    <source>
        <dbReference type="ARBA" id="ARBA00049342"/>
    </source>
</evidence>
<dbReference type="InterPro" id="IPR001094">
    <property type="entry name" value="Flavdoxin-like"/>
</dbReference>
<name>A0ABR0SX34_9HYPO</name>
<evidence type="ECO:0000256" key="2">
    <source>
        <dbReference type="ARBA" id="ARBA00010018"/>
    </source>
</evidence>
<keyword evidence="8 15" id="KW-0274">FAD</keyword>
<dbReference type="InterPro" id="IPR003097">
    <property type="entry name" value="CysJ-like_FAD-binding"/>
</dbReference>
<evidence type="ECO:0000256" key="3">
    <source>
        <dbReference type="ARBA" id="ARBA00022448"/>
    </source>
</evidence>
<keyword evidence="11 15" id="KW-0560">Oxidoreductase</keyword>
<dbReference type="Pfam" id="PF00175">
    <property type="entry name" value="NAD_binding_1"/>
    <property type="match status" value="1"/>
</dbReference>
<dbReference type="PANTHER" id="PTHR19384:SF127">
    <property type="entry name" value="BIFUNCTIONAL CYTOCHROME P450_NADPH--P450 REDUCTASE"/>
    <property type="match status" value="1"/>
</dbReference>
<dbReference type="SUPFAM" id="SSF48264">
    <property type="entry name" value="Cytochrome P450"/>
    <property type="match status" value="1"/>
</dbReference>
<feature type="region of interest" description="Disordered" evidence="16">
    <location>
        <begin position="453"/>
        <end position="477"/>
    </location>
</feature>
<dbReference type="SUPFAM" id="SSF52218">
    <property type="entry name" value="Flavoproteins"/>
    <property type="match status" value="1"/>
</dbReference>
<dbReference type="EMBL" id="JAVFKD010000002">
    <property type="protein sequence ID" value="KAK5996698.1"/>
    <property type="molecule type" value="Genomic_DNA"/>
</dbReference>
<sequence>MADNEASNFVEIPSPKSLPLLGHMHQLDFDGPFQSILEATLPLGPICQMSFGGERDIFISSRELLNEICDESRFAKSVTADLDKLRYAVHDGLFTAHNEEPNWGIAHRILMPVFGPLKIRDMFPEMKDIAQQLCLKWARYGEEYTIDVADDFTRLTLDTIALCAMGFRFNSFHSGTEMHPFVGSMNGMLKEAGVQALLPNFINTFRIKSMHRFESDIALLRNTCYEIIQKRKNNKAEADSKDLLGALLNGRDPKTGEGLSEDAIINNMITFLIAGHETTSGMLSFAFYFLLANPETMETARQEIDKVTGGSPIAVEHVGKLPYINALLRETLRLQPTAPAFAVASKKDEVLGGKYRIPAGAAVTTLLHHIHRDKAVYGEDADEFKPERMLDENFNKLPPNSWKPFGNGMRGCIGRAFAWQEALLITAMLLQNFTFEMADPTYKLRIKENLTLKPGESTGSSEPSKSTPASSLASQNTNGKKPMTILYGSNSGTCESLAYRLAADAALRGFYARTVAPMDTASKNLPTSEPVVILTASYDGLPADNATEFLEWLRSLEEVSLNGVSYAVFGCGHRDWVATFHRVPILVDELLEKAGAKRFAPRGLADSATMDLFVELEEWATKSVWPAIIDTDSGGHSESNLISSLLRVEFSQPRPLKQYSSQLIEATVVESKELTAVDSIGKKRHVEIRLPQDVSYQPGDHLLVLPVNPVRNVKRVLSRFYLTWDTVVRASGDDSVRIPTETPITAFELLSSYLELAQPATPRDIRVLAAAVEKESLKQTLNDLATTLYAAEIQEKRVSLLDVLENFPEIPLALSTFLALLPPLRLRTYSISSSPSWNPQHAALTVSVVDEPTTTPSSGRFLGVASNYLAGLTPGDVIHVVTRSVKGIFQMPGDLSKTPIMMVASGSGLAPFRGFIQERAHQKRSGVRLAPAVLFFGCRSTADDMYREELDEFEASGVVQVFRAYSRAGDDDAQLASGTTRGYVQDSLAAHKDSVATLWNEGAKVYVCGSVKMAAQVKDAVVKIVYDVSQVGEQNQVPQEWFKQFEAERYAAEIFA</sequence>
<evidence type="ECO:0000256" key="15">
    <source>
        <dbReference type="PIRNR" id="PIRNR000209"/>
    </source>
</evidence>
<comment type="cofactor">
    <cofactor evidence="1 15">
        <name>heme</name>
        <dbReference type="ChEBI" id="CHEBI:30413"/>
    </cofactor>
</comment>
<dbReference type="InterPro" id="IPR001128">
    <property type="entry name" value="Cyt_P450"/>
</dbReference>
<keyword evidence="9 15" id="KW-0521">NADP</keyword>
<dbReference type="InterPro" id="IPR023206">
    <property type="entry name" value="Bifunctional_P450_P450_red"/>
</dbReference>
<dbReference type="Proteomes" id="UP001338125">
    <property type="component" value="Unassembled WGS sequence"/>
</dbReference>
<evidence type="ECO:0000256" key="12">
    <source>
        <dbReference type="ARBA" id="ARBA00023004"/>
    </source>
</evidence>
<dbReference type="Gene3D" id="1.20.990.10">
    <property type="entry name" value="NADPH-cytochrome p450 Reductase, Chain A, domain 3"/>
    <property type="match status" value="1"/>
</dbReference>
<dbReference type="PROSITE" id="PS00086">
    <property type="entry name" value="CYTOCHROME_P450"/>
    <property type="match status" value="1"/>
</dbReference>
<evidence type="ECO:0000256" key="16">
    <source>
        <dbReference type="SAM" id="MobiDB-lite"/>
    </source>
</evidence>
<evidence type="ECO:0000256" key="6">
    <source>
        <dbReference type="ARBA" id="ARBA00022643"/>
    </source>
</evidence>
<dbReference type="Pfam" id="PF00067">
    <property type="entry name" value="p450"/>
    <property type="match status" value="1"/>
</dbReference>
<dbReference type="InterPro" id="IPR017927">
    <property type="entry name" value="FAD-bd_FR_type"/>
</dbReference>
<keyword evidence="7 15" id="KW-0479">Metal-binding</keyword>
<evidence type="ECO:0000256" key="13">
    <source>
        <dbReference type="ARBA" id="ARBA00023033"/>
    </source>
</evidence>
<dbReference type="InterPro" id="IPR008254">
    <property type="entry name" value="Flavodoxin/NO_synth"/>
</dbReference>
<keyword evidence="13 15" id="KW-0503">Monooxygenase</keyword>
<dbReference type="PANTHER" id="PTHR19384">
    <property type="entry name" value="NITRIC OXIDE SYNTHASE-RELATED"/>
    <property type="match status" value="1"/>
</dbReference>
<comment type="cofactor">
    <cofactor evidence="15">
        <name>FAD</name>
        <dbReference type="ChEBI" id="CHEBI:57692"/>
    </cofactor>
    <cofactor evidence="15">
        <name>FMN</name>
        <dbReference type="ChEBI" id="CHEBI:58210"/>
    </cofactor>
</comment>
<evidence type="ECO:0000313" key="20">
    <source>
        <dbReference type="Proteomes" id="UP001338125"/>
    </source>
</evidence>
<keyword evidence="4 15" id="KW-0349">Heme</keyword>
<dbReference type="PRINTS" id="PR00371">
    <property type="entry name" value="FPNCR"/>
</dbReference>
<dbReference type="EC" id="1.14.14.1" evidence="15"/>
<dbReference type="SUPFAM" id="SSF52343">
    <property type="entry name" value="Ferredoxin reductase-like, C-terminal NADP-linked domain"/>
    <property type="match status" value="1"/>
</dbReference>
<feature type="domain" description="FAD-binding FR-type" evidence="18">
    <location>
        <begin position="661"/>
        <end position="892"/>
    </location>
</feature>
<keyword evidence="20" id="KW-1185">Reference proteome</keyword>
<evidence type="ECO:0000259" key="18">
    <source>
        <dbReference type="PROSITE" id="PS51384"/>
    </source>
</evidence>
<dbReference type="InterPro" id="IPR017938">
    <property type="entry name" value="Riboflavin_synthase-like_b-brl"/>
</dbReference>
<dbReference type="Gene3D" id="1.10.630.10">
    <property type="entry name" value="Cytochrome P450"/>
    <property type="match status" value="1"/>
</dbReference>
<dbReference type="Gene3D" id="3.40.50.80">
    <property type="entry name" value="Nucleotide-binding domain of ferredoxin-NADP reductase (FNR) module"/>
    <property type="match status" value="1"/>
</dbReference>
<organism evidence="19 20">
    <name type="scientific">Cladobotryum mycophilum</name>
    <dbReference type="NCBI Taxonomy" id="491253"/>
    <lineage>
        <taxon>Eukaryota</taxon>
        <taxon>Fungi</taxon>
        <taxon>Dikarya</taxon>
        <taxon>Ascomycota</taxon>
        <taxon>Pezizomycotina</taxon>
        <taxon>Sordariomycetes</taxon>
        <taxon>Hypocreomycetidae</taxon>
        <taxon>Hypocreales</taxon>
        <taxon>Hypocreaceae</taxon>
        <taxon>Cladobotryum</taxon>
    </lineage>
</organism>
<comment type="catalytic activity">
    <reaction evidence="14 15">
        <text>2 oxidized [cytochrome P450] + NADPH = 2 reduced [cytochrome P450] + NADP(+) + H(+)</text>
        <dbReference type="Rhea" id="RHEA:24040"/>
        <dbReference type="Rhea" id="RHEA-COMP:14627"/>
        <dbReference type="Rhea" id="RHEA-COMP:14628"/>
        <dbReference type="ChEBI" id="CHEBI:15378"/>
        <dbReference type="ChEBI" id="CHEBI:55376"/>
        <dbReference type="ChEBI" id="CHEBI:57783"/>
        <dbReference type="ChEBI" id="CHEBI:58349"/>
        <dbReference type="ChEBI" id="CHEBI:60344"/>
        <dbReference type="EC" id="1.6.2.4"/>
    </reaction>
</comment>
<dbReference type="PIRSF" id="PIRSF000209">
    <property type="entry name" value="Bifunctional_P450_P450R"/>
    <property type="match status" value="1"/>
</dbReference>
<evidence type="ECO:0000256" key="4">
    <source>
        <dbReference type="ARBA" id="ARBA00022617"/>
    </source>
</evidence>
<dbReference type="PROSITE" id="PS50902">
    <property type="entry name" value="FLAVODOXIN_LIKE"/>
    <property type="match status" value="1"/>
</dbReference>
<evidence type="ECO:0000259" key="17">
    <source>
        <dbReference type="PROSITE" id="PS50902"/>
    </source>
</evidence>
<gene>
    <name evidence="19" type="ORF">PT974_02038</name>
</gene>
<dbReference type="InterPro" id="IPR039261">
    <property type="entry name" value="FNR_nucleotide-bd"/>
</dbReference>
<keyword evidence="10 15" id="KW-0249">Electron transport</keyword>
<dbReference type="Gene3D" id="2.40.30.10">
    <property type="entry name" value="Translation factors"/>
    <property type="match status" value="1"/>
</dbReference>
<dbReference type="SUPFAM" id="SSF63380">
    <property type="entry name" value="Riboflavin synthase domain-like"/>
    <property type="match status" value="1"/>
</dbReference>
<dbReference type="InterPro" id="IPR001433">
    <property type="entry name" value="OxRdtase_FAD/NAD-bd"/>
</dbReference>
<evidence type="ECO:0000256" key="1">
    <source>
        <dbReference type="ARBA" id="ARBA00001971"/>
    </source>
</evidence>
<dbReference type="Gene3D" id="3.40.50.360">
    <property type="match status" value="1"/>
</dbReference>
<evidence type="ECO:0000256" key="7">
    <source>
        <dbReference type="ARBA" id="ARBA00022723"/>
    </source>
</evidence>
<dbReference type="PRINTS" id="PR00369">
    <property type="entry name" value="FLAVODOXIN"/>
</dbReference>
<evidence type="ECO:0000313" key="19">
    <source>
        <dbReference type="EMBL" id="KAK5996698.1"/>
    </source>
</evidence>
<dbReference type="InterPro" id="IPR036396">
    <property type="entry name" value="Cyt_P450_sf"/>
</dbReference>
<dbReference type="CDD" id="cd06206">
    <property type="entry name" value="bifunctional_CYPOR"/>
    <property type="match status" value="1"/>
</dbReference>
<dbReference type="InterPro" id="IPR001709">
    <property type="entry name" value="Flavoprot_Pyr_Nucl_cyt_Rdtase"/>
</dbReference>
<comment type="catalytic activity">
    <reaction evidence="15">
        <text>an organic molecule + reduced [NADPH--hemoprotein reductase] + O2 = an alcohol + oxidized [NADPH--hemoprotein reductase] + H2O + H(+)</text>
        <dbReference type="Rhea" id="RHEA:17149"/>
        <dbReference type="Rhea" id="RHEA-COMP:11964"/>
        <dbReference type="Rhea" id="RHEA-COMP:11965"/>
        <dbReference type="ChEBI" id="CHEBI:15377"/>
        <dbReference type="ChEBI" id="CHEBI:15378"/>
        <dbReference type="ChEBI" id="CHEBI:15379"/>
        <dbReference type="ChEBI" id="CHEBI:30879"/>
        <dbReference type="ChEBI" id="CHEBI:57618"/>
        <dbReference type="ChEBI" id="CHEBI:58210"/>
        <dbReference type="ChEBI" id="CHEBI:142491"/>
        <dbReference type="EC" id="1.14.14.1"/>
    </reaction>
</comment>